<comment type="catalytic activity">
    <reaction evidence="1">
        <text>ATP + protein L-histidine = ADP + protein N-phospho-L-histidine.</text>
        <dbReference type="EC" id="2.7.13.3"/>
    </reaction>
</comment>
<name>H1DFN1_9BACT</name>
<evidence type="ECO:0000256" key="7">
    <source>
        <dbReference type="ARBA" id="ARBA00022741"/>
    </source>
</evidence>
<dbReference type="HOGENOM" id="CLU_000445_114_42_10"/>
<dbReference type="SMART" id="SM00388">
    <property type="entry name" value="HisKA"/>
    <property type="match status" value="1"/>
</dbReference>
<evidence type="ECO:0000256" key="12">
    <source>
        <dbReference type="PROSITE-ProRule" id="PRU00169"/>
    </source>
</evidence>
<dbReference type="InterPro" id="IPR000014">
    <property type="entry name" value="PAS"/>
</dbReference>
<dbReference type="SUPFAM" id="SSF55874">
    <property type="entry name" value="ATPase domain of HSP90 chaperone/DNA topoisomerase II/histidine kinase"/>
    <property type="match status" value="1"/>
</dbReference>
<evidence type="ECO:0000259" key="13">
    <source>
        <dbReference type="PROSITE" id="PS50109"/>
    </source>
</evidence>
<dbReference type="Pfam" id="PF08448">
    <property type="entry name" value="PAS_4"/>
    <property type="match status" value="2"/>
</dbReference>
<dbReference type="CDD" id="cd17546">
    <property type="entry name" value="REC_hyHK_CKI1_RcsC-like"/>
    <property type="match status" value="1"/>
</dbReference>
<evidence type="ECO:0000256" key="10">
    <source>
        <dbReference type="ARBA" id="ARBA00022989"/>
    </source>
</evidence>
<dbReference type="InterPro" id="IPR005467">
    <property type="entry name" value="His_kinase_dom"/>
</dbReference>
<dbReference type="Pfam" id="PF13426">
    <property type="entry name" value="PAS_9"/>
    <property type="match status" value="1"/>
</dbReference>
<keyword evidence="11" id="KW-0472">Membrane</keyword>
<dbReference type="Pfam" id="PF00512">
    <property type="entry name" value="HisKA"/>
    <property type="match status" value="1"/>
</dbReference>
<keyword evidence="10" id="KW-1133">Transmembrane helix</keyword>
<dbReference type="InterPro" id="IPR004358">
    <property type="entry name" value="Sig_transdc_His_kin-like_C"/>
</dbReference>
<dbReference type="GO" id="GO:0009927">
    <property type="term" value="F:histidine phosphotransfer kinase activity"/>
    <property type="evidence" value="ECO:0007669"/>
    <property type="project" value="TreeGrafter"/>
</dbReference>
<dbReference type="GO" id="GO:0005524">
    <property type="term" value="F:ATP binding"/>
    <property type="evidence" value="ECO:0007669"/>
    <property type="project" value="UniProtKB-KW"/>
</dbReference>
<comment type="caution">
    <text evidence="16">The sequence shown here is derived from an EMBL/GenBank/DDBJ whole genome shotgun (WGS) entry which is preliminary data.</text>
</comment>
<dbReference type="PANTHER" id="PTHR43047:SF72">
    <property type="entry name" value="OSMOSENSING HISTIDINE PROTEIN KINASE SLN1"/>
    <property type="match status" value="1"/>
</dbReference>
<feature type="modified residue" description="4-aspartylphosphate" evidence="12">
    <location>
        <position position="723"/>
    </location>
</feature>
<dbReference type="Proteomes" id="UP000004892">
    <property type="component" value="Unassembled WGS sequence"/>
</dbReference>
<evidence type="ECO:0000256" key="1">
    <source>
        <dbReference type="ARBA" id="ARBA00000085"/>
    </source>
</evidence>
<evidence type="ECO:0000259" key="14">
    <source>
        <dbReference type="PROSITE" id="PS50110"/>
    </source>
</evidence>
<feature type="domain" description="Response regulatory" evidence="14">
    <location>
        <begin position="675"/>
        <end position="788"/>
    </location>
</feature>
<evidence type="ECO:0000256" key="5">
    <source>
        <dbReference type="ARBA" id="ARBA00022679"/>
    </source>
</evidence>
<dbReference type="PRINTS" id="PR00344">
    <property type="entry name" value="BCTRLSENSOR"/>
</dbReference>
<evidence type="ECO:0000313" key="16">
    <source>
        <dbReference type="EMBL" id="EHP48704.1"/>
    </source>
</evidence>
<accession>H1DFN1</accession>
<dbReference type="Pfam" id="PF00072">
    <property type="entry name" value="Response_reg"/>
    <property type="match status" value="1"/>
</dbReference>
<dbReference type="Pfam" id="PF02518">
    <property type="entry name" value="HATPase_c"/>
    <property type="match status" value="1"/>
</dbReference>
<dbReference type="InterPro" id="IPR036097">
    <property type="entry name" value="HisK_dim/P_sf"/>
</dbReference>
<dbReference type="PROSITE" id="PS50112">
    <property type="entry name" value="PAS"/>
    <property type="match status" value="1"/>
</dbReference>
<dbReference type="SUPFAM" id="SSF55785">
    <property type="entry name" value="PYP-like sensor domain (PAS domain)"/>
    <property type="match status" value="3"/>
</dbReference>
<dbReference type="PROSITE" id="PS50110">
    <property type="entry name" value="RESPONSE_REGULATORY"/>
    <property type="match status" value="1"/>
</dbReference>
<dbReference type="EC" id="2.7.13.3" evidence="3"/>
<dbReference type="FunFam" id="1.10.287.130:FF:000004">
    <property type="entry name" value="Ethylene receptor 1"/>
    <property type="match status" value="1"/>
</dbReference>
<dbReference type="InterPro" id="IPR003594">
    <property type="entry name" value="HATPase_dom"/>
</dbReference>
<dbReference type="CDD" id="cd00082">
    <property type="entry name" value="HisKA"/>
    <property type="match status" value="1"/>
</dbReference>
<evidence type="ECO:0000256" key="2">
    <source>
        <dbReference type="ARBA" id="ARBA00004370"/>
    </source>
</evidence>
<reference evidence="16 17" key="1">
    <citation type="submission" date="2012-01" db="EMBL/GenBank/DDBJ databases">
        <title>The Genome Sequence of Odoribacter laneus YIT 12061.</title>
        <authorList>
            <consortium name="The Broad Institute Genome Sequencing Platform"/>
            <person name="Earl A."/>
            <person name="Ward D."/>
            <person name="Feldgarden M."/>
            <person name="Gevers D."/>
            <person name="Morotomi M."/>
            <person name="Young S.K."/>
            <person name="Zeng Q."/>
            <person name="Gargeya S."/>
            <person name="Fitzgerald M."/>
            <person name="Haas B."/>
            <person name="Abouelleil A."/>
            <person name="Alvarado L."/>
            <person name="Arachchi H.M."/>
            <person name="Berlin A."/>
            <person name="Chapman S.B."/>
            <person name="Gearin G."/>
            <person name="Goldberg J."/>
            <person name="Griggs A."/>
            <person name="Gujja S."/>
            <person name="Hansen M."/>
            <person name="Heiman D."/>
            <person name="Howarth C."/>
            <person name="Larimer J."/>
            <person name="Lui A."/>
            <person name="MacDonald P.J.P."/>
            <person name="McCowen C."/>
            <person name="Montmayeur A."/>
            <person name="Murphy C."/>
            <person name="Neiman D."/>
            <person name="Pearson M."/>
            <person name="Priest M."/>
            <person name="Roberts A."/>
            <person name="Saif S."/>
            <person name="Shea T."/>
            <person name="Sisk P."/>
            <person name="Stolte C."/>
            <person name="Sykes S."/>
            <person name="Wortman J."/>
            <person name="Nusbaum C."/>
            <person name="Birren B."/>
        </authorList>
    </citation>
    <scope>NUCLEOTIDE SEQUENCE [LARGE SCALE GENOMIC DNA]</scope>
    <source>
        <strain evidence="16 17">YIT 12061</strain>
    </source>
</reference>
<evidence type="ECO:0000256" key="11">
    <source>
        <dbReference type="ARBA" id="ARBA00023136"/>
    </source>
</evidence>
<dbReference type="SMART" id="SM00448">
    <property type="entry name" value="REC"/>
    <property type="match status" value="1"/>
</dbReference>
<dbReference type="EMBL" id="ADMC01000017">
    <property type="protein sequence ID" value="EHP48704.1"/>
    <property type="molecule type" value="Genomic_DNA"/>
</dbReference>
<dbReference type="Gene3D" id="3.30.565.10">
    <property type="entry name" value="Histidine kinase-like ATPase, C-terminal domain"/>
    <property type="match status" value="1"/>
</dbReference>
<dbReference type="FunFam" id="3.30.565.10:FF:000006">
    <property type="entry name" value="Sensor histidine kinase WalK"/>
    <property type="match status" value="1"/>
</dbReference>
<keyword evidence="17" id="KW-1185">Reference proteome</keyword>
<dbReference type="GO" id="GO:0000155">
    <property type="term" value="F:phosphorelay sensor kinase activity"/>
    <property type="evidence" value="ECO:0007669"/>
    <property type="project" value="InterPro"/>
</dbReference>
<dbReference type="InterPro" id="IPR011006">
    <property type="entry name" value="CheY-like_superfamily"/>
</dbReference>
<dbReference type="SMART" id="SM00387">
    <property type="entry name" value="HATPase_c"/>
    <property type="match status" value="1"/>
</dbReference>
<keyword evidence="9" id="KW-0067">ATP-binding</keyword>
<keyword evidence="7" id="KW-0547">Nucleotide-binding</keyword>
<dbReference type="InterPro" id="IPR013656">
    <property type="entry name" value="PAS_4"/>
</dbReference>
<dbReference type="CDD" id="cd00130">
    <property type="entry name" value="PAS"/>
    <property type="match status" value="1"/>
</dbReference>
<organism evidence="16 17">
    <name type="scientific">Odoribacter laneus YIT 12061</name>
    <dbReference type="NCBI Taxonomy" id="742817"/>
    <lineage>
        <taxon>Bacteria</taxon>
        <taxon>Pseudomonadati</taxon>
        <taxon>Bacteroidota</taxon>
        <taxon>Bacteroidia</taxon>
        <taxon>Bacteroidales</taxon>
        <taxon>Odoribacteraceae</taxon>
        <taxon>Odoribacter</taxon>
    </lineage>
</organism>
<dbReference type="InterPro" id="IPR001789">
    <property type="entry name" value="Sig_transdc_resp-reg_receiver"/>
</dbReference>
<evidence type="ECO:0000313" key="17">
    <source>
        <dbReference type="Proteomes" id="UP000004892"/>
    </source>
</evidence>
<evidence type="ECO:0000256" key="4">
    <source>
        <dbReference type="ARBA" id="ARBA00022553"/>
    </source>
</evidence>
<dbReference type="NCBIfam" id="TIGR00229">
    <property type="entry name" value="sensory_box"/>
    <property type="match status" value="2"/>
</dbReference>
<dbReference type="PANTHER" id="PTHR43047">
    <property type="entry name" value="TWO-COMPONENT HISTIDINE PROTEIN KINASE"/>
    <property type="match status" value="1"/>
</dbReference>
<evidence type="ECO:0000259" key="15">
    <source>
        <dbReference type="PROSITE" id="PS50112"/>
    </source>
</evidence>
<dbReference type="Gene3D" id="3.30.450.20">
    <property type="entry name" value="PAS domain"/>
    <property type="match status" value="3"/>
</dbReference>
<sequence length="788" mass="90830">MHSYEHYSRQELLEKIEELETTIKQLSSGSPLQKEEDFSLTLHVAQEKNIHLYKKENSYKLLDALPDMLSVLDREGNYIDLVSAEKTVHVGESSAHMIGKNIREILPPDAYSIIKANLEQAIATQAPSVSHHTLNINNENHFFENRMLPLEDRNVLCICRDITEAIKTQDELQMLKSVINNSVEEIYASTTEGELIFANSQFRKHYSLKEEFYSYKIYEIYPGSNKAQWERFVSQLKRLQRPFTYHSTHLNKENKIVSLEITSYIIKNLAGKEIVWTFAHDTSETKQQQKRIRELNYIMDTILNNIPVYLFVKDTGNEFRYLYWNKAFEEHSHIPASKVLGKTDEEIFPCKEDALKFKKDDLRLLKEGQKIEFQEEYLSASGEKRIVNTIKTLVPSEDKPPLIIGISWDITDLKNTEKELIEARIKAEESDKLKSAFLANMSHEIRTPLNAIVGFSKLIAESDDPADKQQYYDIIDKNTDLLLQLINDILDLSKIEAGTLEFVQKPVNLRELCLNLYDIHHPRTSPDVQLIYEDNFSDILTISDNNRLSQVLSNLLTNAQKFTRKGEIRFGFEVKEKNIEFYVKDTGIGISQENIKNIFNRFIKLNTFVQGSGLGLAICNTIIENLGGRIWVESTEGKGSVFRFLIPYHSIPGKEEKTKENTDFRQKETAGNQKTILIAEDVDSNYLLLQALLQKKFRLIRAINGLEVIDMFQRQSPDLILMDIKMPEMDGLEATRRIRQQSTIVPIIALTAFAFESDKNEAIKAGCDDFLTKPLSSENLKQVLEKYI</sequence>
<keyword evidence="5" id="KW-0808">Transferase</keyword>
<dbReference type="SUPFAM" id="SSF47384">
    <property type="entry name" value="Homodimeric domain of signal transducing histidine kinase"/>
    <property type="match status" value="1"/>
</dbReference>
<dbReference type="RefSeq" id="WP_009136215.1">
    <property type="nucleotide sequence ID" value="NZ_JH594596.1"/>
</dbReference>
<evidence type="ECO:0000256" key="9">
    <source>
        <dbReference type="ARBA" id="ARBA00022840"/>
    </source>
</evidence>
<feature type="domain" description="Histidine kinase" evidence="13">
    <location>
        <begin position="440"/>
        <end position="650"/>
    </location>
</feature>
<dbReference type="InterPro" id="IPR003661">
    <property type="entry name" value="HisK_dim/P_dom"/>
</dbReference>
<dbReference type="PATRIC" id="fig|742817.3.peg.1129"/>
<dbReference type="STRING" id="742817.HMPREF9449_01067"/>
<dbReference type="GO" id="GO:0005886">
    <property type="term" value="C:plasma membrane"/>
    <property type="evidence" value="ECO:0007669"/>
    <property type="project" value="TreeGrafter"/>
</dbReference>
<protein>
    <recommendedName>
        <fullName evidence="3">histidine kinase</fullName>
        <ecNumber evidence="3">2.7.13.3</ecNumber>
    </recommendedName>
</protein>
<dbReference type="PROSITE" id="PS50109">
    <property type="entry name" value="HIS_KIN"/>
    <property type="match status" value="1"/>
</dbReference>
<dbReference type="InterPro" id="IPR036890">
    <property type="entry name" value="HATPase_C_sf"/>
</dbReference>
<dbReference type="Gene3D" id="1.10.287.130">
    <property type="match status" value="1"/>
</dbReference>
<dbReference type="SMART" id="SM00091">
    <property type="entry name" value="PAS"/>
    <property type="match status" value="3"/>
</dbReference>
<evidence type="ECO:0000256" key="6">
    <source>
        <dbReference type="ARBA" id="ARBA00022692"/>
    </source>
</evidence>
<dbReference type="SUPFAM" id="SSF52172">
    <property type="entry name" value="CheY-like"/>
    <property type="match status" value="1"/>
</dbReference>
<keyword evidence="8" id="KW-0418">Kinase</keyword>
<proteinExistence type="predicted"/>
<evidence type="ECO:0000256" key="8">
    <source>
        <dbReference type="ARBA" id="ARBA00022777"/>
    </source>
</evidence>
<dbReference type="GeneID" id="98068655"/>
<dbReference type="AlphaFoldDB" id="H1DFN1"/>
<keyword evidence="4 12" id="KW-0597">Phosphoprotein</keyword>
<dbReference type="Gene3D" id="3.40.50.2300">
    <property type="match status" value="1"/>
</dbReference>
<dbReference type="eggNOG" id="COG2205">
    <property type="taxonomic scope" value="Bacteria"/>
</dbReference>
<comment type="subcellular location">
    <subcellularLocation>
        <location evidence="2">Membrane</location>
    </subcellularLocation>
</comment>
<gene>
    <name evidence="16" type="ORF">HMPREF9449_01067</name>
</gene>
<dbReference type="InterPro" id="IPR035965">
    <property type="entry name" value="PAS-like_dom_sf"/>
</dbReference>
<keyword evidence="6" id="KW-0812">Transmembrane</keyword>
<feature type="domain" description="PAS" evidence="15">
    <location>
        <begin position="54"/>
        <end position="125"/>
    </location>
</feature>
<evidence type="ECO:0000256" key="3">
    <source>
        <dbReference type="ARBA" id="ARBA00012438"/>
    </source>
</evidence>